<evidence type="ECO:0000313" key="2">
    <source>
        <dbReference type="EMBL" id="KAK4227144.1"/>
    </source>
</evidence>
<evidence type="ECO:0000313" key="3">
    <source>
        <dbReference type="Proteomes" id="UP001301958"/>
    </source>
</evidence>
<organism evidence="2 3">
    <name type="scientific">Podospora fimiseda</name>
    <dbReference type="NCBI Taxonomy" id="252190"/>
    <lineage>
        <taxon>Eukaryota</taxon>
        <taxon>Fungi</taxon>
        <taxon>Dikarya</taxon>
        <taxon>Ascomycota</taxon>
        <taxon>Pezizomycotina</taxon>
        <taxon>Sordariomycetes</taxon>
        <taxon>Sordariomycetidae</taxon>
        <taxon>Sordariales</taxon>
        <taxon>Podosporaceae</taxon>
        <taxon>Podospora</taxon>
    </lineage>
</organism>
<dbReference type="EMBL" id="MU865335">
    <property type="protein sequence ID" value="KAK4227144.1"/>
    <property type="molecule type" value="Genomic_DNA"/>
</dbReference>
<keyword evidence="3" id="KW-1185">Reference proteome</keyword>
<name>A0AAN7BPI6_9PEZI</name>
<keyword evidence="1" id="KW-1133">Transmembrane helix</keyword>
<keyword evidence="1" id="KW-0472">Membrane</keyword>
<reference evidence="2" key="1">
    <citation type="journal article" date="2023" name="Mol. Phylogenet. Evol.">
        <title>Genome-scale phylogeny and comparative genomics of the fungal order Sordariales.</title>
        <authorList>
            <person name="Hensen N."/>
            <person name="Bonometti L."/>
            <person name="Westerberg I."/>
            <person name="Brannstrom I.O."/>
            <person name="Guillou S."/>
            <person name="Cros-Aarteil S."/>
            <person name="Calhoun S."/>
            <person name="Haridas S."/>
            <person name="Kuo A."/>
            <person name="Mondo S."/>
            <person name="Pangilinan J."/>
            <person name="Riley R."/>
            <person name="LaButti K."/>
            <person name="Andreopoulos B."/>
            <person name="Lipzen A."/>
            <person name="Chen C."/>
            <person name="Yan M."/>
            <person name="Daum C."/>
            <person name="Ng V."/>
            <person name="Clum A."/>
            <person name="Steindorff A."/>
            <person name="Ohm R.A."/>
            <person name="Martin F."/>
            <person name="Silar P."/>
            <person name="Natvig D.O."/>
            <person name="Lalanne C."/>
            <person name="Gautier V."/>
            <person name="Ament-Velasquez S.L."/>
            <person name="Kruys A."/>
            <person name="Hutchinson M.I."/>
            <person name="Powell A.J."/>
            <person name="Barry K."/>
            <person name="Miller A.N."/>
            <person name="Grigoriev I.V."/>
            <person name="Debuchy R."/>
            <person name="Gladieux P."/>
            <person name="Hiltunen Thoren M."/>
            <person name="Johannesson H."/>
        </authorList>
    </citation>
    <scope>NUCLEOTIDE SEQUENCE</scope>
    <source>
        <strain evidence="2">CBS 990.96</strain>
    </source>
</reference>
<gene>
    <name evidence="2" type="ORF">QBC38DRAFT_199678</name>
</gene>
<keyword evidence="1" id="KW-0812">Transmembrane</keyword>
<proteinExistence type="predicted"/>
<feature type="transmembrane region" description="Helical" evidence="1">
    <location>
        <begin position="61"/>
        <end position="87"/>
    </location>
</feature>
<dbReference type="AlphaFoldDB" id="A0AAN7BPI6"/>
<accession>A0AAN7BPI6</accession>
<protein>
    <submittedName>
        <fullName evidence="2">Uncharacterized protein</fullName>
    </submittedName>
</protein>
<evidence type="ECO:0000256" key="1">
    <source>
        <dbReference type="SAM" id="Phobius"/>
    </source>
</evidence>
<sequence>MAPSSSEVFGDGDCHVKLLCHWLGKAHLSKRVLQLAVGLHFFASQYFFPLSSQNPQSALPFFIFFICWICFFFSSEFHFFSLFVLMFPHSNITH</sequence>
<dbReference type="Proteomes" id="UP001301958">
    <property type="component" value="Unassembled WGS sequence"/>
</dbReference>
<feature type="transmembrane region" description="Helical" evidence="1">
    <location>
        <begin position="32"/>
        <end position="49"/>
    </location>
</feature>
<comment type="caution">
    <text evidence="2">The sequence shown here is derived from an EMBL/GenBank/DDBJ whole genome shotgun (WGS) entry which is preliminary data.</text>
</comment>
<reference evidence="2" key="2">
    <citation type="submission" date="2023-05" db="EMBL/GenBank/DDBJ databases">
        <authorList>
            <consortium name="Lawrence Berkeley National Laboratory"/>
            <person name="Steindorff A."/>
            <person name="Hensen N."/>
            <person name="Bonometti L."/>
            <person name="Westerberg I."/>
            <person name="Brannstrom I.O."/>
            <person name="Guillou S."/>
            <person name="Cros-Aarteil S."/>
            <person name="Calhoun S."/>
            <person name="Haridas S."/>
            <person name="Kuo A."/>
            <person name="Mondo S."/>
            <person name="Pangilinan J."/>
            <person name="Riley R."/>
            <person name="Labutti K."/>
            <person name="Andreopoulos B."/>
            <person name="Lipzen A."/>
            <person name="Chen C."/>
            <person name="Yanf M."/>
            <person name="Daum C."/>
            <person name="Ng V."/>
            <person name="Clum A."/>
            <person name="Ohm R."/>
            <person name="Martin F."/>
            <person name="Silar P."/>
            <person name="Natvig D."/>
            <person name="Lalanne C."/>
            <person name="Gautier V."/>
            <person name="Ament-Velasquez S.L."/>
            <person name="Kruys A."/>
            <person name="Hutchinson M.I."/>
            <person name="Powell A.J."/>
            <person name="Barry K."/>
            <person name="Miller A.N."/>
            <person name="Grigoriev I.V."/>
            <person name="Debuchy R."/>
            <person name="Gladieux P."/>
            <person name="Thoren M.H."/>
            <person name="Johannesson H."/>
        </authorList>
    </citation>
    <scope>NUCLEOTIDE SEQUENCE</scope>
    <source>
        <strain evidence="2">CBS 990.96</strain>
    </source>
</reference>